<name>A0ACC2JT78_9PEZI</name>
<dbReference type="EMBL" id="JAPUUL010000439">
    <property type="protein sequence ID" value="KAJ8130714.1"/>
    <property type="molecule type" value="Genomic_DNA"/>
</dbReference>
<sequence>MPQQLYSFFSRSLKDFKTQLVADLLQQSQPSQTPPTNNVPAAVILIQPPPIMPMIAYGWYLCHSLAGERSSTVMSENKNAVVYAQSDPNAKITATMRHISPSSEKEKMGFVAPSSQLTTQPRSDGSTFASAHESRTRTQRFLSTLSHLCGLLAMTMGTPGI</sequence>
<evidence type="ECO:0000313" key="2">
    <source>
        <dbReference type="Proteomes" id="UP001153332"/>
    </source>
</evidence>
<dbReference type="Proteomes" id="UP001153332">
    <property type="component" value="Unassembled WGS sequence"/>
</dbReference>
<protein>
    <submittedName>
        <fullName evidence="1">Uncharacterized protein</fullName>
    </submittedName>
</protein>
<reference evidence="1" key="1">
    <citation type="submission" date="2022-12" db="EMBL/GenBank/DDBJ databases">
        <title>Genome Sequence of Lasiodiplodia mahajangana.</title>
        <authorList>
            <person name="Buettner E."/>
        </authorList>
    </citation>
    <scope>NUCLEOTIDE SEQUENCE</scope>
    <source>
        <strain evidence="1">VT137</strain>
    </source>
</reference>
<accession>A0ACC2JT78</accession>
<gene>
    <name evidence="1" type="ORF">O1611_g2913</name>
</gene>
<keyword evidence="2" id="KW-1185">Reference proteome</keyword>
<organism evidence="1 2">
    <name type="scientific">Lasiodiplodia mahajangana</name>
    <dbReference type="NCBI Taxonomy" id="1108764"/>
    <lineage>
        <taxon>Eukaryota</taxon>
        <taxon>Fungi</taxon>
        <taxon>Dikarya</taxon>
        <taxon>Ascomycota</taxon>
        <taxon>Pezizomycotina</taxon>
        <taxon>Dothideomycetes</taxon>
        <taxon>Dothideomycetes incertae sedis</taxon>
        <taxon>Botryosphaeriales</taxon>
        <taxon>Botryosphaeriaceae</taxon>
        <taxon>Lasiodiplodia</taxon>
    </lineage>
</organism>
<proteinExistence type="predicted"/>
<comment type="caution">
    <text evidence="1">The sequence shown here is derived from an EMBL/GenBank/DDBJ whole genome shotgun (WGS) entry which is preliminary data.</text>
</comment>
<evidence type="ECO:0000313" key="1">
    <source>
        <dbReference type="EMBL" id="KAJ8130714.1"/>
    </source>
</evidence>